<evidence type="ECO:0000313" key="1">
    <source>
        <dbReference type="EMBL" id="GED07644.1"/>
    </source>
</evidence>
<organism evidence="1 2">
    <name type="scientific">Glutamicibacter uratoxydans</name>
    <name type="common">Arthrobacter uratoxydans</name>
    <dbReference type="NCBI Taxonomy" id="43667"/>
    <lineage>
        <taxon>Bacteria</taxon>
        <taxon>Bacillati</taxon>
        <taxon>Actinomycetota</taxon>
        <taxon>Actinomycetes</taxon>
        <taxon>Micrococcales</taxon>
        <taxon>Micrococcaceae</taxon>
        <taxon>Glutamicibacter</taxon>
    </lineage>
</organism>
<dbReference type="RefSeq" id="WP_170184247.1">
    <property type="nucleotide sequence ID" value="NZ_BAAAJL010000004.1"/>
</dbReference>
<dbReference type="AlphaFoldDB" id="A0A4Y4DUU9"/>
<evidence type="ECO:0000313" key="2">
    <source>
        <dbReference type="Proteomes" id="UP000316612"/>
    </source>
</evidence>
<comment type="caution">
    <text evidence="1">The sequence shown here is derived from an EMBL/GenBank/DDBJ whole genome shotgun (WGS) entry which is preliminary data.</text>
</comment>
<reference evidence="1 2" key="1">
    <citation type="submission" date="2019-06" db="EMBL/GenBank/DDBJ databases">
        <title>Whole genome shotgun sequence of Glutamicibacter uratoxydans NBRC 15515.</title>
        <authorList>
            <person name="Hosoyama A."/>
            <person name="Uohara A."/>
            <person name="Ohji S."/>
            <person name="Ichikawa N."/>
        </authorList>
    </citation>
    <scope>NUCLEOTIDE SEQUENCE [LARGE SCALE GENOMIC DNA]</scope>
    <source>
        <strain evidence="1 2">NBRC 15515</strain>
    </source>
</reference>
<name>A0A4Y4DUU9_GLUUR</name>
<dbReference type="Proteomes" id="UP000316612">
    <property type="component" value="Unassembled WGS sequence"/>
</dbReference>
<sequence length="96" mass="11244">MPSFLIFNASRYSRMLQRIAQHSSNAWFYAFDLDFEQTALRYESRARAKDFSSEDMRGWYHGWQPLDFVAEQRITAEESPEEIVGCILADLSRGRA</sequence>
<gene>
    <name evidence="1" type="ORF">AUR04nite_31760</name>
</gene>
<protein>
    <submittedName>
        <fullName evidence="1">Uncharacterized protein</fullName>
    </submittedName>
</protein>
<keyword evidence="2" id="KW-1185">Reference proteome</keyword>
<accession>A0A4Y4DUU9</accession>
<proteinExistence type="predicted"/>
<dbReference type="EMBL" id="BJNY01000023">
    <property type="protein sequence ID" value="GED07644.1"/>
    <property type="molecule type" value="Genomic_DNA"/>
</dbReference>